<proteinExistence type="predicted"/>
<dbReference type="AlphaFoldDB" id="A0A397JRM9"/>
<comment type="caution">
    <text evidence="2">The sequence shown here is derived from an EMBL/GenBank/DDBJ whole genome shotgun (WGS) entry which is preliminary data.</text>
</comment>
<reference evidence="2 3" key="1">
    <citation type="submission" date="2018-08" db="EMBL/GenBank/DDBJ databases">
        <title>Genome and evolution of the arbuscular mycorrhizal fungus Diversispora epigaea (formerly Glomus versiforme) and its bacterial endosymbionts.</title>
        <authorList>
            <person name="Sun X."/>
            <person name="Fei Z."/>
            <person name="Harrison M."/>
        </authorList>
    </citation>
    <scope>NUCLEOTIDE SEQUENCE [LARGE SCALE GENOMIC DNA]</scope>
    <source>
        <strain evidence="2 3">IT104</strain>
    </source>
</reference>
<keyword evidence="1" id="KW-0812">Transmembrane</keyword>
<dbReference type="EMBL" id="PQFF01000031">
    <property type="protein sequence ID" value="RHZ87563.1"/>
    <property type="molecule type" value="Genomic_DNA"/>
</dbReference>
<keyword evidence="1" id="KW-0472">Membrane</keyword>
<evidence type="ECO:0000313" key="3">
    <source>
        <dbReference type="Proteomes" id="UP000266861"/>
    </source>
</evidence>
<sequence>MATFTIALTSKVFVLVLLLLHLVQKAVDCVVADCAVLLTVGLLMAHPHPDPIVKTILLLLFKDDNVLGLITFALGLILTFILILGITEFRTNIKIHLVTFDLHKEVVAVGVEDIDGAAVIDDEYCIVGVGSAGGILLLHQSFALI</sequence>
<organism evidence="2 3">
    <name type="scientific">Diversispora epigaea</name>
    <dbReference type="NCBI Taxonomy" id="1348612"/>
    <lineage>
        <taxon>Eukaryota</taxon>
        <taxon>Fungi</taxon>
        <taxon>Fungi incertae sedis</taxon>
        <taxon>Mucoromycota</taxon>
        <taxon>Glomeromycotina</taxon>
        <taxon>Glomeromycetes</taxon>
        <taxon>Diversisporales</taxon>
        <taxon>Diversisporaceae</taxon>
        <taxon>Diversispora</taxon>
    </lineage>
</organism>
<name>A0A397JRM9_9GLOM</name>
<protein>
    <submittedName>
        <fullName evidence="2">Uncharacterized protein</fullName>
    </submittedName>
</protein>
<gene>
    <name evidence="2" type="ORF">Glove_33g166</name>
</gene>
<feature type="transmembrane region" description="Helical" evidence="1">
    <location>
        <begin position="6"/>
        <end position="23"/>
    </location>
</feature>
<keyword evidence="3" id="KW-1185">Reference proteome</keyword>
<feature type="transmembrane region" description="Helical" evidence="1">
    <location>
        <begin position="66"/>
        <end position="86"/>
    </location>
</feature>
<evidence type="ECO:0000313" key="2">
    <source>
        <dbReference type="EMBL" id="RHZ87563.1"/>
    </source>
</evidence>
<keyword evidence="1" id="KW-1133">Transmembrane helix</keyword>
<feature type="transmembrane region" description="Helical" evidence="1">
    <location>
        <begin position="30"/>
        <end position="46"/>
    </location>
</feature>
<evidence type="ECO:0000256" key="1">
    <source>
        <dbReference type="SAM" id="Phobius"/>
    </source>
</evidence>
<dbReference type="Proteomes" id="UP000266861">
    <property type="component" value="Unassembled WGS sequence"/>
</dbReference>
<accession>A0A397JRM9</accession>